<keyword evidence="3" id="KW-1185">Reference proteome</keyword>
<evidence type="ECO:0000313" key="3">
    <source>
        <dbReference type="Proteomes" id="UP001256827"/>
    </source>
</evidence>
<evidence type="ECO:0000313" key="2">
    <source>
        <dbReference type="EMBL" id="WNC13673.1"/>
    </source>
</evidence>
<organism evidence="2 3">
    <name type="scientific">Brevibacillus brevis</name>
    <name type="common">Bacillus brevis</name>
    <dbReference type="NCBI Taxonomy" id="1393"/>
    <lineage>
        <taxon>Bacteria</taxon>
        <taxon>Bacillati</taxon>
        <taxon>Bacillota</taxon>
        <taxon>Bacilli</taxon>
        <taxon>Bacillales</taxon>
        <taxon>Paenibacillaceae</taxon>
        <taxon>Brevibacillus</taxon>
    </lineage>
</organism>
<dbReference type="Proteomes" id="UP001256827">
    <property type="component" value="Chromosome"/>
</dbReference>
<sequence length="209" mass="23817">MERVPYFAQFESRDRVLDLVSGRMDPADDPLWQQSGATDPAEYAEWSSHICGMACLKMLLAHWQNRVIPTMHLMRECRAYGGYVVQEDGSIKGLIYRPFVSFLEEKFGMQAQLKEHTPIEDIYDLLGEGYVYIASVHPGIRTPEVAPPKQGGHLVYVFGRKQESREVIFHNPSGHTPETQEHVHLSLETFARFYAKRGILIKPTGEPQA</sequence>
<proteinExistence type="predicted"/>
<dbReference type="RefSeq" id="WP_310765223.1">
    <property type="nucleotide sequence ID" value="NZ_CP134050.1"/>
</dbReference>
<dbReference type="Gene3D" id="3.90.70.10">
    <property type="entry name" value="Cysteine proteinases"/>
    <property type="match status" value="1"/>
</dbReference>
<reference evidence="2 3" key="1">
    <citation type="submission" date="2023-09" db="EMBL/GenBank/DDBJ databases">
        <title>Complete Genome and Methylome dissection of Bacillus brevis NEB573 original source of BbsI restriction endonuclease.</title>
        <authorList>
            <person name="Fomenkov A."/>
            <person name="Roberts R.D."/>
        </authorList>
    </citation>
    <scope>NUCLEOTIDE SEQUENCE [LARGE SCALE GENOMIC DNA]</scope>
    <source>
        <strain evidence="2 3">NEB573</strain>
    </source>
</reference>
<protein>
    <submittedName>
        <fullName evidence="2">C39 family peptidase</fullName>
    </submittedName>
</protein>
<name>A0ABY9T0P9_BREBE</name>
<feature type="domain" description="Peptidase C39-like" evidence="1">
    <location>
        <begin position="4"/>
        <end position="172"/>
    </location>
</feature>
<dbReference type="EMBL" id="CP134050">
    <property type="protein sequence ID" value="WNC13673.1"/>
    <property type="molecule type" value="Genomic_DNA"/>
</dbReference>
<dbReference type="InterPro" id="IPR039564">
    <property type="entry name" value="Peptidase_C39-like"/>
</dbReference>
<gene>
    <name evidence="2" type="ORF">RGB73_23755</name>
</gene>
<accession>A0ABY9T0P9</accession>
<evidence type="ECO:0000259" key="1">
    <source>
        <dbReference type="Pfam" id="PF13529"/>
    </source>
</evidence>
<dbReference type="Pfam" id="PF13529">
    <property type="entry name" value="Peptidase_C39_2"/>
    <property type="match status" value="1"/>
</dbReference>